<organism evidence="2 3">
    <name type="scientific">candidate division TA06 bacterium 34_109</name>
    <dbReference type="NCBI Taxonomy" id="1635277"/>
    <lineage>
        <taxon>Bacteria</taxon>
        <taxon>Bacteria division TA06</taxon>
    </lineage>
</organism>
<feature type="chain" id="PRO_5007097092" description="Lipoprotein" evidence="1">
    <location>
        <begin position="22"/>
        <end position="168"/>
    </location>
</feature>
<name>A0A101I2K4_UNCT6</name>
<dbReference type="PROSITE" id="PS51257">
    <property type="entry name" value="PROKAR_LIPOPROTEIN"/>
    <property type="match status" value="1"/>
</dbReference>
<gene>
    <name evidence="2" type="ORF">XE03_0380</name>
</gene>
<evidence type="ECO:0000256" key="1">
    <source>
        <dbReference type="SAM" id="SignalP"/>
    </source>
</evidence>
<feature type="signal peptide" evidence="1">
    <location>
        <begin position="1"/>
        <end position="21"/>
    </location>
</feature>
<dbReference type="AlphaFoldDB" id="A0A101I2K4"/>
<comment type="caution">
    <text evidence="2">The sequence shown here is derived from an EMBL/GenBank/DDBJ whole genome shotgun (WGS) entry which is preliminary data.</text>
</comment>
<evidence type="ECO:0000313" key="2">
    <source>
        <dbReference type="EMBL" id="KUK87861.1"/>
    </source>
</evidence>
<sequence>MKKIVLILFLTLLLTSCYTSPTSIKYFQPVLDIDMKDTLNFSIPLGNDSVWDNDDVDSLYEDLVILENEGLNAYITEIAWEIYDYSDRRRKDYTKIFLNPVKVDGKSTDTLSLLFFLSGLSASRLDENDGSKDNVAYGTIRLNIKFYDDYGLTYTSKTFYKYVKAVVK</sequence>
<accession>A0A101I2K4</accession>
<reference evidence="3" key="1">
    <citation type="journal article" date="2015" name="MBio">
        <title>Genome-Resolved Metagenomic Analysis Reveals Roles for Candidate Phyla and Other Microbial Community Members in Biogeochemical Transformations in Oil Reservoirs.</title>
        <authorList>
            <person name="Hu P."/>
            <person name="Tom L."/>
            <person name="Singh A."/>
            <person name="Thomas B.C."/>
            <person name="Baker B.J."/>
            <person name="Piceno Y.M."/>
            <person name="Andersen G.L."/>
            <person name="Banfield J.F."/>
        </authorList>
    </citation>
    <scope>NUCLEOTIDE SEQUENCE [LARGE SCALE GENOMIC DNA]</scope>
</reference>
<proteinExistence type="predicted"/>
<protein>
    <recommendedName>
        <fullName evidence="4">Lipoprotein</fullName>
    </recommendedName>
</protein>
<evidence type="ECO:0000313" key="3">
    <source>
        <dbReference type="Proteomes" id="UP000053467"/>
    </source>
</evidence>
<dbReference type="EMBL" id="LGGX01000002">
    <property type="protein sequence ID" value="KUK87861.1"/>
    <property type="molecule type" value="Genomic_DNA"/>
</dbReference>
<evidence type="ECO:0008006" key="4">
    <source>
        <dbReference type="Google" id="ProtNLM"/>
    </source>
</evidence>
<keyword evidence="1" id="KW-0732">Signal</keyword>
<dbReference type="Proteomes" id="UP000053467">
    <property type="component" value="Unassembled WGS sequence"/>
</dbReference>